<proteinExistence type="predicted"/>
<dbReference type="EMBL" id="KQ420779">
    <property type="protein sequence ID" value="KOF79369.1"/>
    <property type="molecule type" value="Genomic_DNA"/>
</dbReference>
<sequence>MRNLPHATHMSIHLNTRYMVHKQRYFITHILKMTVLITHMHIYCNTNIMCYFFQCKSKKQNFPCM</sequence>
<dbReference type="AlphaFoldDB" id="A0A0L8GRB0"/>
<organism evidence="1">
    <name type="scientific">Octopus bimaculoides</name>
    <name type="common">California two-spotted octopus</name>
    <dbReference type="NCBI Taxonomy" id="37653"/>
    <lineage>
        <taxon>Eukaryota</taxon>
        <taxon>Metazoa</taxon>
        <taxon>Spiralia</taxon>
        <taxon>Lophotrochozoa</taxon>
        <taxon>Mollusca</taxon>
        <taxon>Cephalopoda</taxon>
        <taxon>Coleoidea</taxon>
        <taxon>Octopodiformes</taxon>
        <taxon>Octopoda</taxon>
        <taxon>Incirrata</taxon>
        <taxon>Octopodidae</taxon>
        <taxon>Octopus</taxon>
    </lineage>
</organism>
<name>A0A0L8GRB0_OCTBM</name>
<protein>
    <submittedName>
        <fullName evidence="1">Uncharacterized protein</fullName>
    </submittedName>
</protein>
<evidence type="ECO:0000313" key="1">
    <source>
        <dbReference type="EMBL" id="KOF79369.1"/>
    </source>
</evidence>
<gene>
    <name evidence="1" type="ORF">OCBIM_22029594mg</name>
</gene>
<reference evidence="1" key="1">
    <citation type="submission" date="2015-07" db="EMBL/GenBank/DDBJ databases">
        <title>MeaNS - Measles Nucleotide Surveillance Program.</title>
        <authorList>
            <person name="Tran T."/>
            <person name="Druce J."/>
        </authorList>
    </citation>
    <scope>NUCLEOTIDE SEQUENCE</scope>
    <source>
        <strain evidence="1">UCB-OBI-ISO-001</strain>
        <tissue evidence="1">Gonad</tissue>
    </source>
</reference>
<accession>A0A0L8GRB0</accession>